<organism evidence="2">
    <name type="scientific">marine sediment metagenome</name>
    <dbReference type="NCBI Taxonomy" id="412755"/>
    <lineage>
        <taxon>unclassified sequences</taxon>
        <taxon>metagenomes</taxon>
        <taxon>ecological metagenomes</taxon>
    </lineage>
</organism>
<sequence>MDDRNTERKREIIRRHGSENEKAMQKEIESLRSQVNAAITEVGKIGRQLGMAQARGDEWKRRAEEMWMWMHKTWVENLEFSKVSDDYRNHNPEAAKWFEEKDA</sequence>
<dbReference type="EMBL" id="BARS01004970">
    <property type="protein sequence ID" value="GAF85151.1"/>
    <property type="molecule type" value="Genomic_DNA"/>
</dbReference>
<reference evidence="2" key="1">
    <citation type="journal article" date="2014" name="Front. Microbiol.">
        <title>High frequency of phylogenetically diverse reductive dehalogenase-homologous genes in deep subseafloor sedimentary metagenomes.</title>
        <authorList>
            <person name="Kawai M."/>
            <person name="Futagami T."/>
            <person name="Toyoda A."/>
            <person name="Takaki Y."/>
            <person name="Nishi S."/>
            <person name="Hori S."/>
            <person name="Arai W."/>
            <person name="Tsubouchi T."/>
            <person name="Morono Y."/>
            <person name="Uchiyama I."/>
            <person name="Ito T."/>
            <person name="Fujiyama A."/>
            <person name="Inagaki F."/>
            <person name="Takami H."/>
        </authorList>
    </citation>
    <scope>NUCLEOTIDE SEQUENCE</scope>
    <source>
        <strain evidence="2">Expedition CK06-06</strain>
    </source>
</reference>
<feature type="region of interest" description="Disordered" evidence="1">
    <location>
        <begin position="1"/>
        <end position="24"/>
    </location>
</feature>
<proteinExistence type="predicted"/>
<accession>X0TCV8</accession>
<evidence type="ECO:0000256" key="1">
    <source>
        <dbReference type="SAM" id="MobiDB-lite"/>
    </source>
</evidence>
<gene>
    <name evidence="2" type="ORF">S01H1_09721</name>
</gene>
<name>X0TCV8_9ZZZZ</name>
<evidence type="ECO:0000313" key="2">
    <source>
        <dbReference type="EMBL" id="GAF85151.1"/>
    </source>
</evidence>
<comment type="caution">
    <text evidence="2">The sequence shown here is derived from an EMBL/GenBank/DDBJ whole genome shotgun (WGS) entry which is preliminary data.</text>
</comment>
<protein>
    <submittedName>
        <fullName evidence="2">Uncharacterized protein</fullName>
    </submittedName>
</protein>
<dbReference type="AlphaFoldDB" id="X0TCV8"/>